<organism evidence="2 3">
    <name type="scientific">Mytilus galloprovincialis</name>
    <name type="common">Mediterranean mussel</name>
    <dbReference type="NCBI Taxonomy" id="29158"/>
    <lineage>
        <taxon>Eukaryota</taxon>
        <taxon>Metazoa</taxon>
        <taxon>Spiralia</taxon>
        <taxon>Lophotrochozoa</taxon>
        <taxon>Mollusca</taxon>
        <taxon>Bivalvia</taxon>
        <taxon>Autobranchia</taxon>
        <taxon>Pteriomorphia</taxon>
        <taxon>Mytilida</taxon>
        <taxon>Mytiloidea</taxon>
        <taxon>Mytilidae</taxon>
        <taxon>Mytilinae</taxon>
        <taxon>Mytilus</taxon>
    </lineage>
</organism>
<accession>A0A8B6FA56</accession>
<dbReference type="PROSITE" id="PS50041">
    <property type="entry name" value="C_TYPE_LECTIN_2"/>
    <property type="match status" value="1"/>
</dbReference>
<dbReference type="CDD" id="cd00037">
    <property type="entry name" value="CLECT"/>
    <property type="match status" value="1"/>
</dbReference>
<proteinExistence type="predicted"/>
<keyword evidence="3" id="KW-1185">Reference proteome</keyword>
<name>A0A8B6FA56_MYTGA</name>
<dbReference type="OrthoDB" id="6144023at2759"/>
<dbReference type="InterPro" id="IPR001304">
    <property type="entry name" value="C-type_lectin-like"/>
</dbReference>
<dbReference type="Pfam" id="PF00059">
    <property type="entry name" value="Lectin_C"/>
    <property type="match status" value="1"/>
</dbReference>
<dbReference type="Proteomes" id="UP000596742">
    <property type="component" value="Unassembled WGS sequence"/>
</dbReference>
<gene>
    <name evidence="2" type="ORF">MGAL_10B004005</name>
</gene>
<evidence type="ECO:0000259" key="1">
    <source>
        <dbReference type="PROSITE" id="PS50041"/>
    </source>
</evidence>
<evidence type="ECO:0000313" key="2">
    <source>
        <dbReference type="EMBL" id="VDI46871.1"/>
    </source>
</evidence>
<reference evidence="2" key="1">
    <citation type="submission" date="2018-11" db="EMBL/GenBank/DDBJ databases">
        <authorList>
            <person name="Alioto T."/>
            <person name="Alioto T."/>
        </authorList>
    </citation>
    <scope>NUCLEOTIDE SEQUENCE</scope>
</reference>
<dbReference type="SMART" id="SM00034">
    <property type="entry name" value="CLECT"/>
    <property type="match status" value="1"/>
</dbReference>
<dbReference type="SUPFAM" id="SSF56436">
    <property type="entry name" value="C-type lectin-like"/>
    <property type="match status" value="1"/>
</dbReference>
<dbReference type="InterPro" id="IPR016186">
    <property type="entry name" value="C-type_lectin-like/link_sf"/>
</dbReference>
<evidence type="ECO:0000313" key="3">
    <source>
        <dbReference type="Proteomes" id="UP000596742"/>
    </source>
</evidence>
<dbReference type="Gene3D" id="3.10.100.10">
    <property type="entry name" value="Mannose-Binding Protein A, subunit A"/>
    <property type="match status" value="1"/>
</dbReference>
<dbReference type="InterPro" id="IPR016187">
    <property type="entry name" value="CTDL_fold"/>
</dbReference>
<protein>
    <recommendedName>
        <fullName evidence="1">C-type lectin domain-containing protein</fullName>
    </recommendedName>
</protein>
<comment type="caution">
    <text evidence="2">The sequence shown here is derived from an EMBL/GenBank/DDBJ whole genome shotgun (WGS) entry which is preliminary data.</text>
</comment>
<dbReference type="EMBL" id="UYJE01006541">
    <property type="protein sequence ID" value="VDI46871.1"/>
    <property type="molecule type" value="Genomic_DNA"/>
</dbReference>
<sequence>MSVIQTSVGVKYHSNITASIDIKTWKIGTLDKTSLISCIMMCMQADNCFWATFNSDACDLLSITKKEMVDFHLIIRNGGLGLQIYQMIKGCSKQACRLLDGCVFVKDDSYCVKYYVDGLEYQPARTFCRQNGGELFRIDSSSKQTRLGTILTQYPQISQGFTIQGRKDNAGNWLFDDGTRMPYFNWNTDDDQPNNSTIERYIYINSMYNWKWHDIGPDVRPFLCEIHV</sequence>
<dbReference type="AlphaFoldDB" id="A0A8B6FA56"/>
<feature type="domain" description="C-type lectin" evidence="1">
    <location>
        <begin position="107"/>
        <end position="214"/>
    </location>
</feature>